<dbReference type="InterPro" id="IPR014729">
    <property type="entry name" value="Rossmann-like_a/b/a_fold"/>
</dbReference>
<dbReference type="InterPro" id="IPR049676">
    <property type="entry name" value="QatC"/>
</dbReference>
<dbReference type="EC" id="6.3.4.20" evidence="1"/>
<evidence type="ECO:0000313" key="2">
    <source>
        <dbReference type="Proteomes" id="UP000054893"/>
    </source>
</evidence>
<dbReference type="RefSeq" id="WP_060816717.1">
    <property type="nucleotide sequence ID" value="NZ_FCOC02000001.1"/>
</dbReference>
<dbReference type="Proteomes" id="UP000054893">
    <property type="component" value="Unassembled WGS sequence"/>
</dbReference>
<dbReference type="NCBIfam" id="NF041925">
    <property type="entry name" value="QatC"/>
    <property type="match status" value="1"/>
</dbReference>
<evidence type="ECO:0000313" key="1">
    <source>
        <dbReference type="EMBL" id="SAL09527.1"/>
    </source>
</evidence>
<dbReference type="GO" id="GO:0016874">
    <property type="term" value="F:ligase activity"/>
    <property type="evidence" value="ECO:0007669"/>
    <property type="project" value="UniProtKB-KW"/>
</dbReference>
<accession>A0A158EPR1</accession>
<dbReference type="SUPFAM" id="SSF52402">
    <property type="entry name" value="Adenine nucleotide alpha hydrolases-like"/>
    <property type="match status" value="1"/>
</dbReference>
<proteinExistence type="predicted"/>
<reference evidence="1 2" key="1">
    <citation type="submission" date="2016-01" db="EMBL/GenBank/DDBJ databases">
        <authorList>
            <person name="Oliw E.H."/>
        </authorList>
    </citation>
    <scope>NUCLEOTIDE SEQUENCE [LARGE SCALE GENOMIC DNA]</scope>
    <source>
        <strain evidence="1">LMG 22029</strain>
    </source>
</reference>
<name>A0A158EPR1_CABSO</name>
<dbReference type="AlphaFoldDB" id="A0A158EPR1"/>
<organism evidence="1 2">
    <name type="scientific">Caballeronia sordidicola</name>
    <name type="common">Burkholderia sordidicola</name>
    <dbReference type="NCBI Taxonomy" id="196367"/>
    <lineage>
        <taxon>Bacteria</taxon>
        <taxon>Pseudomonadati</taxon>
        <taxon>Pseudomonadota</taxon>
        <taxon>Betaproteobacteria</taxon>
        <taxon>Burkholderiales</taxon>
        <taxon>Burkholderiaceae</taxon>
        <taxon>Caballeronia</taxon>
    </lineage>
</organism>
<dbReference type="Gene3D" id="3.40.50.620">
    <property type="entry name" value="HUPs"/>
    <property type="match status" value="1"/>
</dbReference>
<dbReference type="OrthoDB" id="9789567at2"/>
<keyword evidence="1" id="KW-0436">Ligase</keyword>
<gene>
    <name evidence="1" type="primary">queC</name>
    <name evidence="1" type="ORF">AWB64_00158</name>
</gene>
<dbReference type="EMBL" id="FCOC02000001">
    <property type="protein sequence ID" value="SAL09527.1"/>
    <property type="molecule type" value="Genomic_DNA"/>
</dbReference>
<sequence>MKITCALSDFDFSGIASDLDVVLYGNSGNPMRGSVGAALKQAIVREKVAPAARAWDLLSLALAVVSSDLAGHRDRSPDGWTREFDLTVSVADAPFWNDNAATLQQLLAYLSTDRWTLRFVEGGIFPQPERQPEHPSEDCIVLLSGGLDSYIGAIDLVEQGRRPLAVSQMVRGDGEKQVAFAAEIGGGLRHFQVNHNADVPDAENPPSQRARSIIFLAYGVLMATTLARYHAGDEVTLYVCENGFIALNPPLTGGRLGSLSTRTTHPIVFSLLQQVLDAAGLRVRIVNPYRFKTKGEMLEECLGQPLLAAHAYQTTSCGRFKQFGYKHCGRCVPCLVRRAAFHAWNGGDTTHYVYDNLALDDDEHAGFDDVRSALIGIAERREVGTNRWLGSTLSSSLVTDKPSLAAVVERGLAEIESLMLALGVR</sequence>
<protein>
    <submittedName>
        <fullName evidence="1">7-cyano-7-deazaguanine synthase</fullName>
        <ecNumber evidence="1">6.3.4.20</ecNumber>
    </submittedName>
</protein>